<name>A0AAD9QZY8_ACRCE</name>
<gene>
    <name evidence="1" type="ORF">P5673_005147</name>
</gene>
<keyword evidence="2" id="KW-1185">Reference proteome</keyword>
<evidence type="ECO:0000313" key="2">
    <source>
        <dbReference type="Proteomes" id="UP001249851"/>
    </source>
</evidence>
<sequence length="155" mass="17638">MLYHDPRGSLQSSEANHFLHNSGERTRVWKENFSGTEAEVQLKVDIGVTSAKLHIDVENTKSEAEFDCLAEGDGYFLTKESVPSVIKKWSDIRAFYALKKYACFKFDKNNDFLKINMYSFDEKPTKTDAKKVCTGMDEKESFNTIGFSPADQPTN</sequence>
<protein>
    <submittedName>
        <fullName evidence="1">Uncharacterized protein</fullName>
    </submittedName>
</protein>
<accession>A0AAD9QZY8</accession>
<dbReference type="AlphaFoldDB" id="A0AAD9QZY8"/>
<dbReference type="Proteomes" id="UP001249851">
    <property type="component" value="Unassembled WGS sequence"/>
</dbReference>
<comment type="caution">
    <text evidence="1">The sequence shown here is derived from an EMBL/GenBank/DDBJ whole genome shotgun (WGS) entry which is preliminary data.</text>
</comment>
<evidence type="ECO:0000313" key="1">
    <source>
        <dbReference type="EMBL" id="KAK2570353.1"/>
    </source>
</evidence>
<reference evidence="1" key="1">
    <citation type="journal article" date="2023" name="G3 (Bethesda)">
        <title>Whole genome assembly and annotation of the endangered Caribbean coral Acropora cervicornis.</title>
        <authorList>
            <person name="Selwyn J.D."/>
            <person name="Vollmer S.V."/>
        </authorList>
    </citation>
    <scope>NUCLEOTIDE SEQUENCE</scope>
    <source>
        <strain evidence="1">K2</strain>
    </source>
</reference>
<organism evidence="1 2">
    <name type="scientific">Acropora cervicornis</name>
    <name type="common">Staghorn coral</name>
    <dbReference type="NCBI Taxonomy" id="6130"/>
    <lineage>
        <taxon>Eukaryota</taxon>
        <taxon>Metazoa</taxon>
        <taxon>Cnidaria</taxon>
        <taxon>Anthozoa</taxon>
        <taxon>Hexacorallia</taxon>
        <taxon>Scleractinia</taxon>
        <taxon>Astrocoeniina</taxon>
        <taxon>Acroporidae</taxon>
        <taxon>Acropora</taxon>
    </lineage>
</organism>
<dbReference type="EMBL" id="JARQWQ010000008">
    <property type="protein sequence ID" value="KAK2570353.1"/>
    <property type="molecule type" value="Genomic_DNA"/>
</dbReference>
<reference evidence="1" key="2">
    <citation type="journal article" date="2023" name="Science">
        <title>Genomic signatures of disease resistance in endangered staghorn corals.</title>
        <authorList>
            <person name="Vollmer S.V."/>
            <person name="Selwyn J.D."/>
            <person name="Despard B.A."/>
            <person name="Roesel C.L."/>
        </authorList>
    </citation>
    <scope>NUCLEOTIDE SEQUENCE</scope>
    <source>
        <strain evidence="1">K2</strain>
    </source>
</reference>
<proteinExistence type="predicted"/>